<evidence type="ECO:0000313" key="4">
    <source>
        <dbReference type="EMBL" id="CAJ0934883.1"/>
    </source>
</evidence>
<keyword evidence="3" id="KW-0812">Transmembrane</keyword>
<name>A0ABN9LA43_9NEOB</name>
<dbReference type="Pfam" id="PF00232">
    <property type="entry name" value="Glyco_hydro_1"/>
    <property type="match status" value="1"/>
</dbReference>
<dbReference type="Proteomes" id="UP001176940">
    <property type="component" value="Unassembled WGS sequence"/>
</dbReference>
<dbReference type="SUPFAM" id="SSF51445">
    <property type="entry name" value="(Trans)glycosidases"/>
    <property type="match status" value="1"/>
</dbReference>
<dbReference type="PROSITE" id="PS00572">
    <property type="entry name" value="GLYCOSYL_HYDROL_F1_1"/>
    <property type="match status" value="1"/>
</dbReference>
<keyword evidence="3" id="KW-0472">Membrane</keyword>
<accession>A0ABN9LA43</accession>
<gene>
    <name evidence="4" type="ORF">RIMI_LOCUS6158006</name>
</gene>
<protein>
    <recommendedName>
        <fullName evidence="6">Lactase-like protein</fullName>
    </recommendedName>
</protein>
<dbReference type="Gene3D" id="3.20.20.80">
    <property type="entry name" value="Glycosidases"/>
    <property type="match status" value="1"/>
</dbReference>
<feature type="transmembrane region" description="Helical" evidence="3">
    <location>
        <begin position="372"/>
        <end position="393"/>
    </location>
</feature>
<evidence type="ECO:0000256" key="3">
    <source>
        <dbReference type="SAM" id="Phobius"/>
    </source>
</evidence>
<dbReference type="InterPro" id="IPR017853">
    <property type="entry name" value="GH"/>
</dbReference>
<sequence length="397" mass="45431">MPLKGIGFCKGCKGKPQRLANSKSIKFRAAPESTNAMTENDDNEQIKVTDNRNLGCIVLMSIAVEGYETGEHAPGLKLRGTGVYKAAHYLIKAHARVWHSYDKHWRSKQKGMIGISLTTEWGEPVDISNQKDIEAAERFKSIQQGLGMSRLPILTSQEKAYVKGTSDFLGVGHFTTRYITSRNFPSTQGPSYFTDRDLTELVDPKWPEPESKWLYSVPWGFRRLLNFVKTQYGNPLVLVTENGVSEKMQCTQLCDEWRIQYLKGYINEMLKAINDGVHIQGYTAWSLLDKFEWDEGFSERFGLYYVEFKSKSKPRYPKASVHFYKKIIRANGFPNFREVENWHRISTETCSTTNQLLAEDPLTSHMEMVTEIVVPTVCTLCILISAVLLMILLRRKK</sequence>
<proteinExistence type="inferred from homology"/>
<dbReference type="PANTHER" id="PTHR10353:SF336">
    <property type="entry name" value="LACTASE-LIKE PROTEIN"/>
    <property type="match status" value="1"/>
</dbReference>
<keyword evidence="3" id="KW-1133">Transmembrane helix</keyword>
<organism evidence="4 5">
    <name type="scientific">Ranitomeya imitator</name>
    <name type="common">mimic poison frog</name>
    <dbReference type="NCBI Taxonomy" id="111125"/>
    <lineage>
        <taxon>Eukaryota</taxon>
        <taxon>Metazoa</taxon>
        <taxon>Chordata</taxon>
        <taxon>Craniata</taxon>
        <taxon>Vertebrata</taxon>
        <taxon>Euteleostomi</taxon>
        <taxon>Amphibia</taxon>
        <taxon>Batrachia</taxon>
        <taxon>Anura</taxon>
        <taxon>Neobatrachia</taxon>
        <taxon>Hyloidea</taxon>
        <taxon>Dendrobatidae</taxon>
        <taxon>Dendrobatinae</taxon>
        <taxon>Ranitomeya</taxon>
    </lineage>
</organism>
<comment type="similarity">
    <text evidence="2">Belongs to the glycosyl hydrolase 1 family.</text>
</comment>
<evidence type="ECO:0000256" key="2">
    <source>
        <dbReference type="RuleBase" id="RU003690"/>
    </source>
</evidence>
<dbReference type="InterPro" id="IPR001360">
    <property type="entry name" value="Glyco_hydro_1"/>
</dbReference>
<dbReference type="EMBL" id="CAUEEQ010010992">
    <property type="protein sequence ID" value="CAJ0934883.1"/>
    <property type="molecule type" value="Genomic_DNA"/>
</dbReference>
<evidence type="ECO:0000313" key="5">
    <source>
        <dbReference type="Proteomes" id="UP001176940"/>
    </source>
</evidence>
<dbReference type="InterPro" id="IPR018120">
    <property type="entry name" value="Glyco_hydro_1_AS"/>
</dbReference>
<keyword evidence="5" id="KW-1185">Reference proteome</keyword>
<evidence type="ECO:0000256" key="1">
    <source>
        <dbReference type="PROSITE-ProRule" id="PRU10055"/>
    </source>
</evidence>
<dbReference type="PANTHER" id="PTHR10353">
    <property type="entry name" value="GLYCOSYL HYDROLASE"/>
    <property type="match status" value="1"/>
</dbReference>
<dbReference type="PRINTS" id="PR00131">
    <property type="entry name" value="GLHYDRLASE1"/>
</dbReference>
<feature type="active site" description="Nucleophile" evidence="1">
    <location>
        <position position="241"/>
    </location>
</feature>
<evidence type="ECO:0008006" key="6">
    <source>
        <dbReference type="Google" id="ProtNLM"/>
    </source>
</evidence>
<reference evidence="4" key="1">
    <citation type="submission" date="2023-07" db="EMBL/GenBank/DDBJ databases">
        <authorList>
            <person name="Stuckert A."/>
        </authorList>
    </citation>
    <scope>NUCLEOTIDE SEQUENCE</scope>
</reference>
<comment type="caution">
    <text evidence="4">The sequence shown here is derived from an EMBL/GenBank/DDBJ whole genome shotgun (WGS) entry which is preliminary data.</text>
</comment>